<dbReference type="CTD" id="9945172"/>
<evidence type="ECO:0000313" key="4">
    <source>
        <dbReference type="WBParaSite" id="EN70_9430"/>
    </source>
</evidence>
<proteinExistence type="predicted"/>
<feature type="region of interest" description="Disordered" evidence="1">
    <location>
        <begin position="56"/>
        <end position="111"/>
    </location>
</feature>
<sequence>MVGTVMAVVENVKSSVSSSSSTMETVQQQQQENDNSIKSLDLQCDEEFDEVLAERPTTSYNRSHQQQQQQQHQQDQQQQQQEQQQQNDHHHHQQQQQQQYHSTDNHISISGGGTVNNCSVVDSPLFNKMKRQWRNYGWYTSCEEMDEVRRREKVSKRKSVTSVHGTKVFYRCNNWRRTRCNFRMYAIIFASDKMCLFASGEHDHTAKDPYYVTEITPQVERDPQISVPSTAQQDILTQFVMNATGNLLPDTDQESREAPASQVFLLPPTYQLADEQRITGMLQLAMEIDHKFTFIQRNNEFCFEPNDPMLKGRSIVLLDGGTVVLVIERFDGIELSREVWQKAYWNQFLWAIRGKCMRVLYQNFKEPSYL</sequence>
<reference evidence="4" key="2">
    <citation type="submission" date="2016-11" db="UniProtKB">
        <authorList>
            <consortium name="WormBaseParasite"/>
        </authorList>
    </citation>
    <scope>IDENTIFICATION</scope>
</reference>
<accession>A0A1S0TV36</accession>
<evidence type="ECO:0000256" key="1">
    <source>
        <dbReference type="SAM" id="MobiDB-lite"/>
    </source>
</evidence>
<dbReference type="OMA" id="CEEMDEV"/>
<dbReference type="KEGG" id="loa:LOAG_07750"/>
<feature type="compositionally biased region" description="Low complexity" evidence="1">
    <location>
        <begin position="13"/>
        <end position="36"/>
    </location>
</feature>
<gene>
    <name evidence="2 4" type="ORF">LOAG_07750</name>
</gene>
<feature type="compositionally biased region" description="Low complexity" evidence="1">
    <location>
        <begin position="64"/>
        <end position="86"/>
    </location>
</feature>
<reference evidence="2 3" key="1">
    <citation type="submission" date="2012-04" db="EMBL/GenBank/DDBJ databases">
        <title>The Genome Sequence of Loa loa.</title>
        <authorList>
            <consortium name="The Broad Institute Genome Sequencing Platform"/>
            <consortium name="Broad Institute Genome Sequencing Center for Infectious Disease"/>
            <person name="Nutman T.B."/>
            <person name="Fink D.L."/>
            <person name="Russ C."/>
            <person name="Young S."/>
            <person name="Zeng Q."/>
            <person name="Gargeya S."/>
            <person name="Alvarado L."/>
            <person name="Berlin A."/>
            <person name="Chapman S.B."/>
            <person name="Chen Z."/>
            <person name="Freedman E."/>
            <person name="Gellesch M."/>
            <person name="Goldberg J."/>
            <person name="Griggs A."/>
            <person name="Gujja S."/>
            <person name="Heilman E.R."/>
            <person name="Heiman D."/>
            <person name="Howarth C."/>
            <person name="Mehta T."/>
            <person name="Neiman D."/>
            <person name="Pearson M."/>
            <person name="Roberts A."/>
            <person name="Saif S."/>
            <person name="Shea T."/>
            <person name="Shenoy N."/>
            <person name="Sisk P."/>
            <person name="Stolte C."/>
            <person name="Sykes S."/>
            <person name="White J."/>
            <person name="Yandava C."/>
            <person name="Haas B."/>
            <person name="Henn M.R."/>
            <person name="Nusbaum C."/>
            <person name="Birren B."/>
        </authorList>
    </citation>
    <scope>NUCLEOTIDE SEQUENCE [LARGE SCALE GENOMIC DNA]</scope>
</reference>
<dbReference type="EMBL" id="JH712369">
    <property type="protein sequence ID" value="EFO20739.2"/>
    <property type="molecule type" value="Genomic_DNA"/>
</dbReference>
<dbReference type="OrthoDB" id="5856685at2759"/>
<dbReference type="AlphaFoldDB" id="A0A1I7W427"/>
<evidence type="ECO:0000313" key="3">
    <source>
        <dbReference type="Proteomes" id="UP000095285"/>
    </source>
</evidence>
<dbReference type="Proteomes" id="UP000095285">
    <property type="component" value="Unassembled WGS sequence"/>
</dbReference>
<dbReference type="RefSeq" id="XP_020302251.1">
    <property type="nucleotide sequence ID" value="XM_020447529.1"/>
</dbReference>
<name>A0A1I7W427_LOALO</name>
<feature type="region of interest" description="Disordered" evidence="1">
    <location>
        <begin position="13"/>
        <end position="39"/>
    </location>
</feature>
<evidence type="ECO:0000313" key="2">
    <source>
        <dbReference type="EMBL" id="EFO20739.2"/>
    </source>
</evidence>
<accession>A0A1I7W427</accession>
<dbReference type="GeneID" id="9945172"/>
<organism evidence="3 4">
    <name type="scientific">Loa loa</name>
    <name type="common">Eye worm</name>
    <name type="synonym">Filaria loa</name>
    <dbReference type="NCBI Taxonomy" id="7209"/>
    <lineage>
        <taxon>Eukaryota</taxon>
        <taxon>Metazoa</taxon>
        <taxon>Ecdysozoa</taxon>
        <taxon>Nematoda</taxon>
        <taxon>Chromadorea</taxon>
        <taxon>Rhabditida</taxon>
        <taxon>Spirurina</taxon>
        <taxon>Spiruromorpha</taxon>
        <taxon>Filarioidea</taxon>
        <taxon>Onchocercidae</taxon>
        <taxon>Loa</taxon>
    </lineage>
</organism>
<dbReference type="WBParaSite" id="EN70_9430">
    <property type="protein sequence ID" value="EN70_9430"/>
    <property type="gene ID" value="EN70_9430"/>
</dbReference>
<keyword evidence="3" id="KW-1185">Reference proteome</keyword>
<protein>
    <submittedName>
        <fullName evidence="4">FLYWCH-type domain-containing protein</fullName>
    </submittedName>
</protein>